<gene>
    <name evidence="2" type="ORF">KDM89_04850</name>
</gene>
<protein>
    <submittedName>
        <fullName evidence="2">SMI1/KNR4 family protein</fullName>
    </submittedName>
</protein>
<sequence length="150" mass="16318">MNRQQLMALHPHIVLPPPATPEQLQVLAATLAMELPADLVSLLSVADGVAIQDEEAFLFVTLLYASARIAEETQHFRLWWQREHPAAASIDPGQLLIIADDGAGNYFALHAQPEAASLIVRLDHESGEAELCEGLDIGAFIQEMAASLEE</sequence>
<evidence type="ECO:0000259" key="1">
    <source>
        <dbReference type="SMART" id="SM00860"/>
    </source>
</evidence>
<name>A0A941DIB4_9BURK</name>
<dbReference type="Proteomes" id="UP000680067">
    <property type="component" value="Unassembled WGS sequence"/>
</dbReference>
<dbReference type="AlphaFoldDB" id="A0A941DIB4"/>
<proteinExistence type="predicted"/>
<dbReference type="Gene3D" id="3.40.1580.10">
    <property type="entry name" value="SMI1/KNR4-like"/>
    <property type="match status" value="1"/>
</dbReference>
<organism evidence="2 3">
    <name type="scientific">Undibacterium luofuense</name>
    <dbReference type="NCBI Taxonomy" id="2828733"/>
    <lineage>
        <taxon>Bacteria</taxon>
        <taxon>Pseudomonadati</taxon>
        <taxon>Pseudomonadota</taxon>
        <taxon>Betaproteobacteria</taxon>
        <taxon>Burkholderiales</taxon>
        <taxon>Oxalobacteraceae</taxon>
        <taxon>Undibacterium</taxon>
    </lineage>
</organism>
<dbReference type="SMART" id="SM00860">
    <property type="entry name" value="SMI1_KNR4"/>
    <property type="match status" value="1"/>
</dbReference>
<feature type="domain" description="Knr4/Smi1-like" evidence="1">
    <location>
        <begin position="18"/>
        <end position="143"/>
    </location>
</feature>
<keyword evidence="3" id="KW-1185">Reference proteome</keyword>
<reference evidence="2" key="1">
    <citation type="submission" date="2021-04" db="EMBL/GenBank/DDBJ databases">
        <title>novel species isolated from subtropical streams in China.</title>
        <authorList>
            <person name="Lu H."/>
        </authorList>
    </citation>
    <scope>NUCLEOTIDE SEQUENCE</scope>
    <source>
        <strain evidence="2">LFS511W</strain>
    </source>
</reference>
<dbReference type="InterPro" id="IPR037883">
    <property type="entry name" value="Knr4/Smi1-like_sf"/>
</dbReference>
<dbReference type="SUPFAM" id="SSF160631">
    <property type="entry name" value="SMI1/KNR4-like"/>
    <property type="match status" value="1"/>
</dbReference>
<comment type="caution">
    <text evidence="2">The sequence shown here is derived from an EMBL/GenBank/DDBJ whole genome shotgun (WGS) entry which is preliminary data.</text>
</comment>
<accession>A0A941DIB4</accession>
<evidence type="ECO:0000313" key="2">
    <source>
        <dbReference type="EMBL" id="MBR7781457.1"/>
    </source>
</evidence>
<dbReference type="RefSeq" id="WP_212686805.1">
    <property type="nucleotide sequence ID" value="NZ_JAGSPN010000002.1"/>
</dbReference>
<dbReference type="EMBL" id="JAGSPN010000002">
    <property type="protein sequence ID" value="MBR7781457.1"/>
    <property type="molecule type" value="Genomic_DNA"/>
</dbReference>
<dbReference type="InterPro" id="IPR018958">
    <property type="entry name" value="Knr4/Smi1-like_dom"/>
</dbReference>
<evidence type="ECO:0000313" key="3">
    <source>
        <dbReference type="Proteomes" id="UP000680067"/>
    </source>
</evidence>
<dbReference type="Pfam" id="PF09346">
    <property type="entry name" value="SMI1_KNR4"/>
    <property type="match status" value="1"/>
</dbReference>